<evidence type="ECO:0000313" key="3">
    <source>
        <dbReference type="RefSeq" id="XP_048335038.1"/>
    </source>
</evidence>
<dbReference type="Gene3D" id="3.40.50.620">
    <property type="entry name" value="HUPs"/>
    <property type="match status" value="1"/>
</dbReference>
<reference evidence="3" key="1">
    <citation type="submission" date="2025-08" db="UniProtKB">
        <authorList>
            <consortium name="RefSeq"/>
        </authorList>
    </citation>
    <scope>IDENTIFICATION</scope>
    <source>
        <tissue evidence="3">Seedling</tissue>
    </source>
</reference>
<dbReference type="GeneID" id="107423453"/>
<dbReference type="InterPro" id="IPR014729">
    <property type="entry name" value="Rossmann-like_a/b/a_fold"/>
</dbReference>
<evidence type="ECO:0000256" key="1">
    <source>
        <dbReference type="SAM" id="MobiDB-lite"/>
    </source>
</evidence>
<feature type="region of interest" description="Disordered" evidence="1">
    <location>
        <begin position="216"/>
        <end position="246"/>
    </location>
</feature>
<sequence length="266" mass="29129">MGIERSISPSNVVMAYDATKQCTELELNLAIKTVRTKDGILRRGDKLVVLGVLHLVPHPLGYQAKASPGLFQISTHAVIEEASKKADMFVENLQTSAEMCEDDGVSIEVKIIAGSPMKQVILQEAMACNAAWVILDRIAYIRDMLSVEVLKHFSKNTTGRDVIQTKFIYSICKPVPKLNSQSSDDEKSSLFSCESSPFSIDSLEFSDRLNSSLMPSSSNDAMHLSNKESVDASTSNPSSRDDGEITNFLRPCSLASLLMQASMDKS</sequence>
<dbReference type="Proteomes" id="UP001652623">
    <property type="component" value="Chromosome 7"/>
</dbReference>
<proteinExistence type="predicted"/>
<keyword evidence="2" id="KW-1185">Reference proteome</keyword>
<evidence type="ECO:0000313" key="2">
    <source>
        <dbReference type="Proteomes" id="UP001652623"/>
    </source>
</evidence>
<organism evidence="2 3">
    <name type="scientific">Ziziphus jujuba</name>
    <name type="common">Chinese jujube</name>
    <name type="synonym">Ziziphus sativa</name>
    <dbReference type="NCBI Taxonomy" id="326968"/>
    <lineage>
        <taxon>Eukaryota</taxon>
        <taxon>Viridiplantae</taxon>
        <taxon>Streptophyta</taxon>
        <taxon>Embryophyta</taxon>
        <taxon>Tracheophyta</taxon>
        <taxon>Spermatophyta</taxon>
        <taxon>Magnoliopsida</taxon>
        <taxon>eudicotyledons</taxon>
        <taxon>Gunneridae</taxon>
        <taxon>Pentapetalae</taxon>
        <taxon>rosids</taxon>
        <taxon>fabids</taxon>
        <taxon>Rosales</taxon>
        <taxon>Rhamnaceae</taxon>
        <taxon>Paliureae</taxon>
        <taxon>Ziziphus</taxon>
    </lineage>
</organism>
<accession>A0ABM3ITD2</accession>
<name>A0ABM3ITD2_ZIZJJ</name>
<dbReference type="RefSeq" id="XP_048335038.1">
    <property type="nucleotide sequence ID" value="XM_048479081.2"/>
</dbReference>
<protein>
    <submittedName>
        <fullName evidence="3">Uncharacterized protein LOC107423453 isoform X2</fullName>
    </submittedName>
</protein>
<gene>
    <name evidence="3" type="primary">LOC107423453</name>
</gene>